<evidence type="ECO:0000313" key="2">
    <source>
        <dbReference type="Proteomes" id="UP000053611"/>
    </source>
</evidence>
<name>A0A0J0XU84_9TREE</name>
<reference evidence="1 2" key="1">
    <citation type="submission" date="2015-03" db="EMBL/GenBank/DDBJ databases">
        <title>Genomics and transcriptomics of the oil-accumulating basidiomycete yeast T. oleaginosus allow insights into substrate utilization and the diverse evolutionary trajectories of mating systems in fungi.</title>
        <authorList>
            <consortium name="DOE Joint Genome Institute"/>
            <person name="Kourist R."/>
            <person name="Kracht O."/>
            <person name="Bracharz F."/>
            <person name="Lipzen A."/>
            <person name="Nolan M."/>
            <person name="Ohm R."/>
            <person name="Grigoriev I."/>
            <person name="Sun S."/>
            <person name="Heitman J."/>
            <person name="Bruck T."/>
            <person name="Nowrousian M."/>
        </authorList>
    </citation>
    <scope>NUCLEOTIDE SEQUENCE [LARGE SCALE GENOMIC DNA]</scope>
    <source>
        <strain evidence="1 2">IBC0246</strain>
    </source>
</reference>
<evidence type="ECO:0000313" key="1">
    <source>
        <dbReference type="EMBL" id="KLT44653.1"/>
    </source>
</evidence>
<dbReference type="GeneID" id="28985356"/>
<dbReference type="RefSeq" id="XP_018281144.1">
    <property type="nucleotide sequence ID" value="XM_018424753.1"/>
</dbReference>
<gene>
    <name evidence="1" type="ORF">CC85DRAFT_290738</name>
</gene>
<organism evidence="1 2">
    <name type="scientific">Cutaneotrichosporon oleaginosum</name>
    <dbReference type="NCBI Taxonomy" id="879819"/>
    <lineage>
        <taxon>Eukaryota</taxon>
        <taxon>Fungi</taxon>
        <taxon>Dikarya</taxon>
        <taxon>Basidiomycota</taxon>
        <taxon>Agaricomycotina</taxon>
        <taxon>Tremellomycetes</taxon>
        <taxon>Trichosporonales</taxon>
        <taxon>Trichosporonaceae</taxon>
        <taxon>Cutaneotrichosporon</taxon>
    </lineage>
</organism>
<accession>A0A0J0XU84</accession>
<dbReference type="Proteomes" id="UP000053611">
    <property type="component" value="Unassembled WGS sequence"/>
</dbReference>
<protein>
    <submittedName>
        <fullName evidence="1">Uncharacterized protein</fullName>
    </submittedName>
</protein>
<keyword evidence="2" id="KW-1185">Reference proteome</keyword>
<sequence>MPPLPPPLCARAHALISAEHVLWTHWNALRLAMDTHNAALAAFHALDRSLLLTAGVAALRHRAGAAVVDAEAAVARAHRAFLAQLGGIEGMYDAHADCGCRHVPW</sequence>
<dbReference type="EMBL" id="KQ087185">
    <property type="protein sequence ID" value="KLT44653.1"/>
    <property type="molecule type" value="Genomic_DNA"/>
</dbReference>
<proteinExistence type="predicted"/>
<dbReference type="AlphaFoldDB" id="A0A0J0XU84"/>